<evidence type="ECO:0000313" key="3">
    <source>
        <dbReference type="Proteomes" id="UP000008068"/>
    </source>
</evidence>
<evidence type="ECO:0000259" key="1">
    <source>
        <dbReference type="PROSITE" id="PS50181"/>
    </source>
</evidence>
<sequence>MYSLLLNLFTPIRSITNIEIKVQPNQISISFDNSSPITYQKINNGCLKITETWYRTTRNFVENQDFLSVFCKDFEVILKENDFNLDYFRFILHYDMEKDSREFLKEFKEVLKMKNQKIPVKFLHLEVFGQEDILAILPFFEPTTIFIIDALRRFKQLEMDEIMKLEQFKTAKELEIWREMENEAIENGDKPSLTDLPDLVLRKVTKELDFESVKNLRGACRRFLHLTPSPYEQLTGIHIKVDHRGTGVYFRIEDKTLKVMRILPSWKSWETLLLFDWDFIFQQRKTPMQVFSIEFERYQEHPDVSGLYKILRQILKSRPPILAENIYLDASCHEDVLSILPFCDARFLKAINLNTDLAYWLKKEFKIEALYDLEQWRKTEELNIWGAPEPDANSDMPSPFDHFLYIFVPWTWEMIKNRGVKKRRSCFKEMENEAIENGDKPSLTELPDLVLRKVTKELDLQSVKNFRETCSRLFHLTPSPYEQLTAIQIKIDYKEIGVFFRSEDKTHKTMRIPRSGNTWESMLLLDWDFIFQGRKTPLVFFSIEFERYNRHPDVSFLYKIFRQILKSRPLILAEIIYLDASSQEDVLSILPYFNPRFLKVMNLNPSAGDLKKKFNMGKLFELEQLKHAEELRIWVDPDPDVMAGVIPYDFSKTFVPWTFKILKNRIVKPVNQGEDAI</sequence>
<dbReference type="PROSITE" id="PS50181">
    <property type="entry name" value="FBOX"/>
    <property type="match status" value="2"/>
</dbReference>
<dbReference type="HOGENOM" id="CLU_406099_0_0_1"/>
<dbReference type="PANTHER" id="PTHR23015:SF4">
    <property type="entry name" value="DUF38 DOMAIN-CONTAINING PROTEIN-RELATED"/>
    <property type="match status" value="1"/>
</dbReference>
<evidence type="ECO:0000313" key="2">
    <source>
        <dbReference type="EMBL" id="EGT50128.1"/>
    </source>
</evidence>
<gene>
    <name evidence="2" type="ORF">CAEBREN_17776</name>
</gene>
<proteinExistence type="predicted"/>
<dbReference type="AlphaFoldDB" id="G0N1G1"/>
<organism evidence="3">
    <name type="scientific">Caenorhabditis brenneri</name>
    <name type="common">Nematode worm</name>
    <dbReference type="NCBI Taxonomy" id="135651"/>
    <lineage>
        <taxon>Eukaryota</taxon>
        <taxon>Metazoa</taxon>
        <taxon>Ecdysozoa</taxon>
        <taxon>Nematoda</taxon>
        <taxon>Chromadorea</taxon>
        <taxon>Rhabditida</taxon>
        <taxon>Rhabditina</taxon>
        <taxon>Rhabditomorpha</taxon>
        <taxon>Rhabditoidea</taxon>
        <taxon>Rhabditidae</taxon>
        <taxon>Peloderinae</taxon>
        <taxon>Caenorhabditis</taxon>
    </lineage>
</organism>
<dbReference type="GO" id="GO:0045087">
    <property type="term" value="P:innate immune response"/>
    <property type="evidence" value="ECO:0007669"/>
    <property type="project" value="TreeGrafter"/>
</dbReference>
<dbReference type="Proteomes" id="UP000008068">
    <property type="component" value="Unassembled WGS sequence"/>
</dbReference>
<name>G0N1G1_CAEBE</name>
<accession>G0N1G1</accession>
<dbReference type="Pfam" id="PF01827">
    <property type="entry name" value="FTH"/>
    <property type="match status" value="3"/>
</dbReference>
<dbReference type="InterPro" id="IPR040161">
    <property type="entry name" value="FB224"/>
</dbReference>
<dbReference type="eggNOG" id="ENOG502R6X0">
    <property type="taxonomic scope" value="Eukaryota"/>
</dbReference>
<feature type="domain" description="F-box" evidence="1">
    <location>
        <begin position="190"/>
        <end position="234"/>
    </location>
</feature>
<dbReference type="InterPro" id="IPR002900">
    <property type="entry name" value="DUF38/FTH_CAE_spp"/>
</dbReference>
<keyword evidence="3" id="KW-1185">Reference proteome</keyword>
<protein>
    <recommendedName>
        <fullName evidence="1">F-box domain-containing protein</fullName>
    </recommendedName>
</protein>
<dbReference type="InParanoid" id="G0N1G1"/>
<feature type="domain" description="F-box" evidence="1">
    <location>
        <begin position="440"/>
        <end position="484"/>
    </location>
</feature>
<dbReference type="InterPro" id="IPR001810">
    <property type="entry name" value="F-box_dom"/>
</dbReference>
<reference evidence="3" key="1">
    <citation type="submission" date="2011-07" db="EMBL/GenBank/DDBJ databases">
        <authorList>
            <consortium name="Caenorhabditis brenneri Sequencing and Analysis Consortium"/>
            <person name="Wilson R.K."/>
        </authorList>
    </citation>
    <scope>NUCLEOTIDE SEQUENCE [LARGE SCALE GENOMIC DNA]</scope>
    <source>
        <strain evidence="3">PB2801</strain>
    </source>
</reference>
<dbReference type="PANTHER" id="PTHR23015">
    <property type="entry name" value="UNCHARACTERIZED C.ELEGANS PROTEIN"/>
    <property type="match status" value="1"/>
</dbReference>
<dbReference type="EMBL" id="GL379827">
    <property type="protein sequence ID" value="EGT50128.1"/>
    <property type="molecule type" value="Genomic_DNA"/>
</dbReference>